<dbReference type="InterPro" id="IPR004291">
    <property type="entry name" value="Transposase_IS66_central"/>
</dbReference>
<protein>
    <submittedName>
        <fullName evidence="6">Transposase</fullName>
    </submittedName>
</protein>
<evidence type="ECO:0000313" key="6">
    <source>
        <dbReference type="EMBL" id="KMM31543.1"/>
    </source>
</evidence>
<accession>A0A0J6CEE1</accession>
<feature type="domain" description="Transposase TnpC homeodomain" evidence="4">
    <location>
        <begin position="50"/>
        <end position="130"/>
    </location>
</feature>
<keyword evidence="1" id="KW-0175">Coiled coil</keyword>
<dbReference type="Pfam" id="PF13007">
    <property type="entry name" value="LZ_Tnp_IS66"/>
    <property type="match status" value="1"/>
</dbReference>
<dbReference type="InterPro" id="IPR039552">
    <property type="entry name" value="IS66_C"/>
</dbReference>
<name>A0A0J6CEE1_9BACT</name>
<dbReference type="PANTHER" id="PTHR33678:SF1">
    <property type="entry name" value="BLL1576 PROTEIN"/>
    <property type="match status" value="1"/>
</dbReference>
<dbReference type="AlphaFoldDB" id="A0A0J6CEE1"/>
<evidence type="ECO:0000259" key="3">
    <source>
        <dbReference type="Pfam" id="PF03050"/>
    </source>
</evidence>
<dbReference type="InterPro" id="IPR052344">
    <property type="entry name" value="Transposase-related"/>
</dbReference>
<comment type="caution">
    <text evidence="6">The sequence shown here is derived from an EMBL/GenBank/DDBJ whole genome shotgun (WGS) entry which is preliminary data.</text>
</comment>
<dbReference type="Pfam" id="PF03050">
    <property type="entry name" value="DDE_Tnp_IS66"/>
    <property type="match status" value="1"/>
</dbReference>
<dbReference type="PANTHER" id="PTHR33678">
    <property type="entry name" value="BLL1576 PROTEIN"/>
    <property type="match status" value="1"/>
</dbReference>
<dbReference type="InterPro" id="IPR024463">
    <property type="entry name" value="Transposase_TnpC_homeodom"/>
</dbReference>
<evidence type="ECO:0000259" key="4">
    <source>
        <dbReference type="Pfam" id="PF13007"/>
    </source>
</evidence>
<dbReference type="EMBL" id="LFJV01000094">
    <property type="protein sequence ID" value="KMM31543.1"/>
    <property type="molecule type" value="Genomic_DNA"/>
</dbReference>
<gene>
    <name evidence="6" type="ORF">ACM15_22035</name>
</gene>
<sequence length="561" mass="64536">MTTKEDMPKRVTDPMLEQLALLMETNRKQSEIIESQAKTIEELRATIVELNASLAWLKRKVFGKMSEKCNPINNGDPMLPFDYGDLGQIEAEIEAARNKAAQIITPKPQVAGKTPRRNRIIMDDLPVVTVVIEPEDLDLGKYVKIGEEHTRTLEMKPGYLYVKDTVRPTYAIKDETEAVENGKRMVVTAPLPLMPIYKGMPGASMLAEILLQKYEYHVPFYRQVKQPEHLGVKLSRNTLNGWFKPVCELLRPLYLELKKKVLSSDYIQVDETTLPVIDHDRHKAAKEYIWIVRAAVPRLLFFHYANGSRSQKVAVDLLKTFKGYLQCDGYSAYDAFENRKDVRLCGCLAHIRRHIESCREENREYAMQGLKFIQDLYNVEYMADERQLSYEERAALRQRLAGPLLDAFELWLQNTYPKVLKRSLMGKAIAYAYPLIPRMRHYLYDGRIFIDNNRAENALRPMVLTRKNMLFCGNQQAAENTAVICSLLGSCKECGVNPREWLNDVISKLPYYLTPKSEKKLTGLLPDRWGGYRQSHDTLPTVTGMSMDNPRTVHRQTVHAT</sequence>
<dbReference type="NCBIfam" id="NF033517">
    <property type="entry name" value="transpos_IS66"/>
    <property type="match status" value="1"/>
</dbReference>
<evidence type="ECO:0000313" key="7">
    <source>
        <dbReference type="Proteomes" id="UP000036166"/>
    </source>
</evidence>
<dbReference type="PATRIC" id="fig|328812.4.peg.5745"/>
<evidence type="ECO:0000256" key="2">
    <source>
        <dbReference type="SAM" id="MobiDB-lite"/>
    </source>
</evidence>
<organism evidence="6 7">
    <name type="scientific">Parabacteroides goldsteinii</name>
    <dbReference type="NCBI Taxonomy" id="328812"/>
    <lineage>
        <taxon>Bacteria</taxon>
        <taxon>Pseudomonadati</taxon>
        <taxon>Bacteroidota</taxon>
        <taxon>Bacteroidia</taxon>
        <taxon>Bacteroidales</taxon>
        <taxon>Tannerellaceae</taxon>
        <taxon>Parabacteroides</taxon>
    </lineage>
</organism>
<dbReference type="Pfam" id="PF13817">
    <property type="entry name" value="DDE_Tnp_IS66_C"/>
    <property type="match status" value="1"/>
</dbReference>
<feature type="compositionally biased region" description="Basic residues" evidence="2">
    <location>
        <begin position="552"/>
        <end position="561"/>
    </location>
</feature>
<feature type="domain" description="Transposase IS66 central" evidence="3">
    <location>
        <begin position="198"/>
        <end position="479"/>
    </location>
</feature>
<reference evidence="6 7" key="1">
    <citation type="submission" date="2015-06" db="EMBL/GenBank/DDBJ databases">
        <title>Draft Genome Sequence of Parabacteroides goldsteinii with Putative Novel Metallo-Beta-Lactamases Isolated from a Blood Culture from a Human Patient.</title>
        <authorList>
            <person name="Krogh T.J."/>
            <person name="Agergaard C.N."/>
            <person name="Moller-Jensen J."/>
            <person name="Justesen U.S."/>
        </authorList>
    </citation>
    <scope>NUCLEOTIDE SEQUENCE [LARGE SCALE GENOMIC DNA]</scope>
    <source>
        <strain evidence="6 7">910340</strain>
    </source>
</reference>
<evidence type="ECO:0000259" key="5">
    <source>
        <dbReference type="Pfam" id="PF13817"/>
    </source>
</evidence>
<feature type="coiled-coil region" evidence="1">
    <location>
        <begin position="33"/>
        <end position="60"/>
    </location>
</feature>
<dbReference type="Proteomes" id="UP000036166">
    <property type="component" value="Unassembled WGS sequence"/>
</dbReference>
<evidence type="ECO:0000256" key="1">
    <source>
        <dbReference type="SAM" id="Coils"/>
    </source>
</evidence>
<proteinExistence type="predicted"/>
<feature type="region of interest" description="Disordered" evidence="2">
    <location>
        <begin position="540"/>
        <end position="561"/>
    </location>
</feature>
<feature type="domain" description="Transposase IS66 C-terminal" evidence="5">
    <location>
        <begin position="486"/>
        <end position="526"/>
    </location>
</feature>